<dbReference type="InParanoid" id="A0A672GKD3"/>
<evidence type="ECO:0000313" key="2">
    <source>
        <dbReference type="Ensembl" id="ENSSFAP00005019256.1"/>
    </source>
</evidence>
<dbReference type="AlphaFoldDB" id="A0A672GKD3"/>
<reference evidence="2" key="2">
    <citation type="submission" date="2025-08" db="UniProtKB">
        <authorList>
            <consortium name="Ensembl"/>
        </authorList>
    </citation>
    <scope>IDENTIFICATION</scope>
</reference>
<feature type="region of interest" description="Disordered" evidence="1">
    <location>
        <begin position="94"/>
        <end position="128"/>
    </location>
</feature>
<reference evidence="2" key="3">
    <citation type="submission" date="2025-09" db="UniProtKB">
        <authorList>
            <consortium name="Ensembl"/>
        </authorList>
    </citation>
    <scope>IDENTIFICATION</scope>
</reference>
<evidence type="ECO:0000313" key="3">
    <source>
        <dbReference type="Proteomes" id="UP000472267"/>
    </source>
</evidence>
<dbReference type="Ensembl" id="ENSSFAT00005020036.1">
    <property type="protein sequence ID" value="ENSSFAP00005019256.1"/>
    <property type="gene ID" value="ENSSFAG00005010090.1"/>
</dbReference>
<protein>
    <submittedName>
        <fullName evidence="2">Uncharacterized protein</fullName>
    </submittedName>
</protein>
<reference evidence="2" key="1">
    <citation type="submission" date="2019-06" db="EMBL/GenBank/DDBJ databases">
        <authorList>
            <consortium name="Wellcome Sanger Institute Data Sharing"/>
        </authorList>
    </citation>
    <scope>NUCLEOTIDE SEQUENCE [LARGE SCALE GENOMIC DNA]</scope>
</reference>
<dbReference type="Proteomes" id="UP000472267">
    <property type="component" value="Chromosome 9"/>
</dbReference>
<organism evidence="2 3">
    <name type="scientific">Salarias fasciatus</name>
    <name type="common">Jewelled blenny</name>
    <name type="synonym">Blennius fasciatus</name>
    <dbReference type="NCBI Taxonomy" id="181472"/>
    <lineage>
        <taxon>Eukaryota</taxon>
        <taxon>Metazoa</taxon>
        <taxon>Chordata</taxon>
        <taxon>Craniata</taxon>
        <taxon>Vertebrata</taxon>
        <taxon>Euteleostomi</taxon>
        <taxon>Actinopterygii</taxon>
        <taxon>Neopterygii</taxon>
        <taxon>Teleostei</taxon>
        <taxon>Neoteleostei</taxon>
        <taxon>Acanthomorphata</taxon>
        <taxon>Ovalentaria</taxon>
        <taxon>Blenniimorphae</taxon>
        <taxon>Blenniiformes</taxon>
        <taxon>Blennioidei</taxon>
        <taxon>Blenniidae</taxon>
        <taxon>Salariinae</taxon>
        <taxon>Salarias</taxon>
    </lineage>
</organism>
<name>A0A672GKD3_SALFA</name>
<keyword evidence="3" id="KW-1185">Reference proteome</keyword>
<sequence>MWPNVTRCPGAGGAPEEAQGLLPLLLWGVWAAVQGASSPPQLHGRMKNHRVDLDDPRLGGAADSQQSFVLGLKPSGLDSDLHSAAGRSALQCHMDQLPEATPRRPGLSGFTGSPPALDPPPGNRCRSR</sequence>
<evidence type="ECO:0000256" key="1">
    <source>
        <dbReference type="SAM" id="MobiDB-lite"/>
    </source>
</evidence>
<proteinExistence type="predicted"/>
<feature type="region of interest" description="Disordered" evidence="1">
    <location>
        <begin position="38"/>
        <end position="62"/>
    </location>
</feature>
<accession>A0A672GKD3</accession>